<feature type="compositionally biased region" description="Low complexity" evidence="1">
    <location>
        <begin position="79"/>
        <end position="115"/>
    </location>
</feature>
<accession>A0ABT0D9U8</accession>
<evidence type="ECO:0000256" key="1">
    <source>
        <dbReference type="SAM" id="MobiDB-lite"/>
    </source>
</evidence>
<evidence type="ECO:0000313" key="4">
    <source>
        <dbReference type="Proteomes" id="UP001203284"/>
    </source>
</evidence>
<comment type="caution">
    <text evidence="3">The sequence shown here is derived from an EMBL/GenBank/DDBJ whole genome shotgun (WGS) entry which is preliminary data.</text>
</comment>
<feature type="compositionally biased region" description="Low complexity" evidence="1">
    <location>
        <begin position="136"/>
        <end position="149"/>
    </location>
</feature>
<gene>
    <name evidence="3" type="ORF">MWN34_07365</name>
</gene>
<keyword evidence="2" id="KW-0472">Membrane</keyword>
<evidence type="ECO:0000256" key="2">
    <source>
        <dbReference type="SAM" id="Phobius"/>
    </source>
</evidence>
<dbReference type="Proteomes" id="UP001203284">
    <property type="component" value="Unassembled WGS sequence"/>
</dbReference>
<feature type="transmembrane region" description="Helical" evidence="2">
    <location>
        <begin position="12"/>
        <end position="32"/>
    </location>
</feature>
<dbReference type="EMBL" id="JALKCH010000004">
    <property type="protein sequence ID" value="MCK0196731.1"/>
    <property type="molecule type" value="Genomic_DNA"/>
</dbReference>
<keyword evidence="4" id="KW-1185">Reference proteome</keyword>
<dbReference type="RefSeq" id="WP_247028093.1">
    <property type="nucleotide sequence ID" value="NZ_JALKCH010000004.1"/>
</dbReference>
<feature type="compositionally biased region" description="Pro residues" evidence="1">
    <location>
        <begin position="65"/>
        <end position="78"/>
    </location>
</feature>
<reference evidence="3 4" key="1">
    <citation type="submission" date="2022-04" db="EMBL/GenBank/DDBJ databases">
        <authorList>
            <person name="Grouzdev D.S."/>
            <person name="Pantiukh K.S."/>
            <person name="Krutkina M.S."/>
        </authorList>
    </citation>
    <scope>NUCLEOTIDE SEQUENCE [LARGE SCALE GENOMIC DNA]</scope>
    <source>
        <strain evidence="3 4">6x-1</strain>
    </source>
</reference>
<sequence>MARHSENVWSIVLGTCSLLLLIALGGATFYLIHRVDALDRRLAAIEQAQDGLRDTLAQIKAAPIPTFPPQPAPPPEAPTAPAASIAAAPASAAPADSAPAQGGPAASEASAAPASAPVPMPPLPQTAAAINPLPPADASAAASSSDAAAPAPPAPTLPGSGYTVRVFTAPDRFSKDKLARLQKTLEGMGFEVGISADALFEPPGSSLSFHPAAKAMAQKLVGGLRSSYPKLQLEQVPVDTTPANAQRILIINLAAGSLG</sequence>
<organism evidence="3 4">
    <name type="scientific">Ancylobacter crimeensis</name>
    <dbReference type="NCBI Taxonomy" id="2579147"/>
    <lineage>
        <taxon>Bacteria</taxon>
        <taxon>Pseudomonadati</taxon>
        <taxon>Pseudomonadota</taxon>
        <taxon>Alphaproteobacteria</taxon>
        <taxon>Hyphomicrobiales</taxon>
        <taxon>Xanthobacteraceae</taxon>
        <taxon>Ancylobacter</taxon>
    </lineage>
</organism>
<protein>
    <recommendedName>
        <fullName evidence="5">Cell division protein</fullName>
    </recommendedName>
</protein>
<keyword evidence="2" id="KW-1133">Transmembrane helix</keyword>
<keyword evidence="2" id="KW-0812">Transmembrane</keyword>
<evidence type="ECO:0008006" key="5">
    <source>
        <dbReference type="Google" id="ProtNLM"/>
    </source>
</evidence>
<evidence type="ECO:0000313" key="3">
    <source>
        <dbReference type="EMBL" id="MCK0196731.1"/>
    </source>
</evidence>
<feature type="region of interest" description="Disordered" evidence="1">
    <location>
        <begin position="63"/>
        <end position="161"/>
    </location>
</feature>
<proteinExistence type="predicted"/>
<name>A0ABT0D9U8_9HYPH</name>